<organism evidence="17 18">
    <name type="scientific">Chytriomyces confervae</name>
    <dbReference type="NCBI Taxonomy" id="246404"/>
    <lineage>
        <taxon>Eukaryota</taxon>
        <taxon>Fungi</taxon>
        <taxon>Fungi incertae sedis</taxon>
        <taxon>Chytridiomycota</taxon>
        <taxon>Chytridiomycota incertae sedis</taxon>
        <taxon>Chytridiomycetes</taxon>
        <taxon>Chytridiales</taxon>
        <taxon>Chytriomycetaceae</taxon>
        <taxon>Chytriomyces</taxon>
    </lineage>
</organism>
<dbReference type="EMBL" id="QEAP01000080">
    <property type="protein sequence ID" value="TPX75469.1"/>
    <property type="molecule type" value="Genomic_DNA"/>
</dbReference>
<evidence type="ECO:0000313" key="18">
    <source>
        <dbReference type="Proteomes" id="UP000320333"/>
    </source>
</evidence>
<keyword evidence="9" id="KW-0319">Glycerol metabolism</keyword>
<dbReference type="GO" id="GO:0019432">
    <property type="term" value="P:triglyceride biosynthetic process"/>
    <property type="evidence" value="ECO:0007669"/>
    <property type="project" value="UniProtKB-UniRule"/>
</dbReference>
<evidence type="ECO:0000256" key="13">
    <source>
        <dbReference type="ARBA" id="ARBA00023136"/>
    </source>
</evidence>
<evidence type="ECO:0000256" key="6">
    <source>
        <dbReference type="ARBA" id="ARBA00022516"/>
    </source>
</evidence>
<comment type="pathway">
    <text evidence="3">Lipid metabolism.</text>
</comment>
<dbReference type="InterPro" id="IPR007130">
    <property type="entry name" value="DAGAT"/>
</dbReference>
<dbReference type="UniPathway" id="UPA00282"/>
<evidence type="ECO:0000256" key="10">
    <source>
        <dbReference type="ARBA" id="ARBA00022824"/>
    </source>
</evidence>
<evidence type="ECO:0000256" key="14">
    <source>
        <dbReference type="ARBA" id="ARBA00023315"/>
    </source>
</evidence>
<comment type="caution">
    <text evidence="17">The sequence shown here is derived from an EMBL/GenBank/DDBJ whole genome shotgun (WGS) entry which is preliminary data.</text>
</comment>
<keyword evidence="18" id="KW-1185">Reference proteome</keyword>
<dbReference type="STRING" id="246404.A0A507FGI2"/>
<keyword evidence="12 16" id="KW-0443">Lipid metabolism</keyword>
<sequence length="332" mass="37106">MSNNPPVKISDARPRLRQLLALISMFGTPVVGAIAALHIARKGSRITRFLLLLVILYAQVDKTHEQGGRKLGWIRKLFSWKLCADYFPMALYKTAELKPNRPHVFGYHPHGVIGLGVVIAIGSDALGVKDLFPGVTIRPGTLEINFQIPFIREILLNCGFVSVNESALDAVLSNNESVLVAVGGAAEALDSVPGTNKLTLYSRHGFVRLALRHGAALVPMFGFGESDLFEQVDNREGTWIRWFQENFKEWATFSPLIPYGRYGILPYRRPVTVVVGAPIDLPKVENPTEDEVRKWHRVYMSSLRSLFDAHKEELLPHRTSDLEFADQVVAKL</sequence>
<feature type="transmembrane region" description="Helical" evidence="16">
    <location>
        <begin position="20"/>
        <end position="40"/>
    </location>
</feature>
<comment type="subcellular location">
    <subcellularLocation>
        <location evidence="1 16">Endoplasmic reticulum membrane</location>
        <topology evidence="1 16">Multi-pass membrane protein</topology>
    </subcellularLocation>
</comment>
<evidence type="ECO:0000256" key="1">
    <source>
        <dbReference type="ARBA" id="ARBA00004477"/>
    </source>
</evidence>
<dbReference type="OrthoDB" id="264532at2759"/>
<dbReference type="PANTHER" id="PTHR12317">
    <property type="entry name" value="DIACYLGLYCEROL O-ACYLTRANSFERASE"/>
    <property type="match status" value="1"/>
</dbReference>
<keyword evidence="8 16" id="KW-0812">Transmembrane</keyword>
<evidence type="ECO:0000256" key="5">
    <source>
        <dbReference type="ARBA" id="ARBA00013244"/>
    </source>
</evidence>
<comment type="catalytic activity">
    <reaction evidence="15 16">
        <text>an acyl-CoA + a 1,2-diacyl-sn-glycerol = a triacyl-sn-glycerol + CoA</text>
        <dbReference type="Rhea" id="RHEA:10868"/>
        <dbReference type="ChEBI" id="CHEBI:17815"/>
        <dbReference type="ChEBI" id="CHEBI:57287"/>
        <dbReference type="ChEBI" id="CHEBI:58342"/>
        <dbReference type="ChEBI" id="CHEBI:64615"/>
        <dbReference type="EC" id="2.3.1.20"/>
    </reaction>
</comment>
<evidence type="ECO:0000256" key="2">
    <source>
        <dbReference type="ARBA" id="ARBA00004771"/>
    </source>
</evidence>
<dbReference type="GO" id="GO:0006071">
    <property type="term" value="P:glycerol metabolic process"/>
    <property type="evidence" value="ECO:0007669"/>
    <property type="project" value="UniProtKB-UniRule"/>
</dbReference>
<evidence type="ECO:0000256" key="8">
    <source>
        <dbReference type="ARBA" id="ARBA00022692"/>
    </source>
</evidence>
<keyword evidence="10 16" id="KW-0256">Endoplasmic reticulum</keyword>
<comment type="function">
    <text evidence="16">Catalyzes the terminal and only committed step in triacylglycerol synthesis by using diacylglycerol and fatty acyl CoA as substrates.</text>
</comment>
<evidence type="ECO:0000256" key="11">
    <source>
        <dbReference type="ARBA" id="ARBA00022989"/>
    </source>
</evidence>
<evidence type="ECO:0000256" key="15">
    <source>
        <dbReference type="ARBA" id="ARBA00048109"/>
    </source>
</evidence>
<comment type="similarity">
    <text evidence="4 16">Belongs to the diacylglycerol acyltransferase family.</text>
</comment>
<proteinExistence type="inferred from homology"/>
<keyword evidence="14 16" id="KW-0012">Acyltransferase</keyword>
<keyword evidence="11 16" id="KW-1133">Transmembrane helix</keyword>
<dbReference type="CDD" id="cd07987">
    <property type="entry name" value="LPLAT_MGAT-like"/>
    <property type="match status" value="1"/>
</dbReference>
<evidence type="ECO:0000256" key="9">
    <source>
        <dbReference type="ARBA" id="ARBA00022798"/>
    </source>
</evidence>
<accession>A0A507FGI2</accession>
<keyword evidence="13 16" id="KW-0472">Membrane</keyword>
<name>A0A507FGI2_9FUNG</name>
<dbReference type="SUPFAM" id="SSF69593">
    <property type="entry name" value="Glycerol-3-phosphate (1)-acyltransferase"/>
    <property type="match status" value="1"/>
</dbReference>
<dbReference type="AlphaFoldDB" id="A0A507FGI2"/>
<evidence type="ECO:0000256" key="3">
    <source>
        <dbReference type="ARBA" id="ARBA00005189"/>
    </source>
</evidence>
<gene>
    <name evidence="17" type="ORF">CcCBS67573_g03264</name>
</gene>
<evidence type="ECO:0000256" key="7">
    <source>
        <dbReference type="ARBA" id="ARBA00022679"/>
    </source>
</evidence>
<evidence type="ECO:0000256" key="4">
    <source>
        <dbReference type="ARBA" id="ARBA00005420"/>
    </source>
</evidence>
<dbReference type="Proteomes" id="UP000320333">
    <property type="component" value="Unassembled WGS sequence"/>
</dbReference>
<dbReference type="GO" id="GO:0005789">
    <property type="term" value="C:endoplasmic reticulum membrane"/>
    <property type="evidence" value="ECO:0007669"/>
    <property type="project" value="UniProtKB-SubCell"/>
</dbReference>
<keyword evidence="6 16" id="KW-0444">Lipid biosynthesis</keyword>
<reference evidence="17 18" key="1">
    <citation type="journal article" date="2019" name="Sci. Rep.">
        <title>Comparative genomics of chytrid fungi reveal insights into the obligate biotrophic and pathogenic lifestyle of Synchytrium endobioticum.</title>
        <authorList>
            <person name="van de Vossenberg B.T.L.H."/>
            <person name="Warris S."/>
            <person name="Nguyen H.D.T."/>
            <person name="van Gent-Pelzer M.P.E."/>
            <person name="Joly D.L."/>
            <person name="van de Geest H.C."/>
            <person name="Bonants P.J.M."/>
            <person name="Smith D.S."/>
            <person name="Levesque C.A."/>
            <person name="van der Lee T.A.J."/>
        </authorList>
    </citation>
    <scope>NUCLEOTIDE SEQUENCE [LARGE SCALE GENOMIC DNA]</scope>
    <source>
        <strain evidence="17 18">CBS 675.73</strain>
    </source>
</reference>
<comment type="pathway">
    <text evidence="2 16">Glycerolipid metabolism; triacylglycerol biosynthesis.</text>
</comment>
<dbReference type="Pfam" id="PF03982">
    <property type="entry name" value="DAGAT"/>
    <property type="match status" value="1"/>
</dbReference>
<dbReference type="GO" id="GO:0004144">
    <property type="term" value="F:diacylglycerol O-acyltransferase activity"/>
    <property type="evidence" value="ECO:0007669"/>
    <property type="project" value="UniProtKB-UniRule"/>
</dbReference>
<dbReference type="EC" id="2.3.1.20" evidence="5 16"/>
<evidence type="ECO:0000313" key="17">
    <source>
        <dbReference type="EMBL" id="TPX75469.1"/>
    </source>
</evidence>
<comment type="caution">
    <text evidence="16">Lacks conserved residue(s) required for the propagation of feature annotation.</text>
</comment>
<evidence type="ECO:0000256" key="12">
    <source>
        <dbReference type="ARBA" id="ARBA00023098"/>
    </source>
</evidence>
<protein>
    <recommendedName>
        <fullName evidence="5 16">Diacylglycerol O-acyltransferase</fullName>
        <ecNumber evidence="5 16">2.3.1.20</ecNumber>
    </recommendedName>
</protein>
<evidence type="ECO:0000256" key="16">
    <source>
        <dbReference type="RuleBase" id="RU367023"/>
    </source>
</evidence>
<keyword evidence="7" id="KW-0808">Transferase</keyword>
<dbReference type="PANTHER" id="PTHR12317:SF0">
    <property type="entry name" value="ACYLTRANSFERASE"/>
    <property type="match status" value="1"/>
</dbReference>